<feature type="compositionally biased region" description="Polar residues" evidence="2">
    <location>
        <begin position="1461"/>
        <end position="1481"/>
    </location>
</feature>
<comment type="caution">
    <text evidence="4">The sequence shown here is derived from an EMBL/GenBank/DDBJ whole genome shotgun (WGS) entry which is preliminary data.</text>
</comment>
<feature type="compositionally biased region" description="Low complexity" evidence="2">
    <location>
        <begin position="41"/>
        <end position="57"/>
    </location>
</feature>
<feature type="region of interest" description="Disordered" evidence="2">
    <location>
        <begin position="1739"/>
        <end position="1805"/>
    </location>
</feature>
<feature type="compositionally biased region" description="Low complexity" evidence="2">
    <location>
        <begin position="2179"/>
        <end position="2190"/>
    </location>
</feature>
<keyword evidence="3" id="KW-1133">Transmembrane helix</keyword>
<keyword evidence="1" id="KW-0175">Coiled coil</keyword>
<feature type="region of interest" description="Disordered" evidence="2">
    <location>
        <begin position="1"/>
        <end position="120"/>
    </location>
</feature>
<sequence>MAQFTVSPHSSTDGSQRKRRGTKPSRTRTKVLRREIPINASGSTNSSRTGSTRSGTSQERARNISGPPTQVEKSPSRASGSRRMTAPTKTREQRSSIIEETDDDAEGEQSESDSEVEGEELELISELGFTIVVRDAFGRPVAQRRWIVLDDAEIKRAKFFRPDKDDSDDDDNDNDDELYRLATEGLDHKIIPGTEVNRAPADEDLRPAFVALFDFADEVQQKCAEQEATLKKLRDAVEVFQKFGPATPDWIKQDEDAGQYGLEHKMRKQEKELARLREQFNKKINRREDSVVKGFEYHVQILQAENEKLRAENEKLLEKGRVAPSKDASTSPRSPKSEVSQSNLGLTRRLSTAHRELILAKRQKRDREVELDTERRKATYFVKQAQDMEKQLKLNREQLDQHMCEKLAGFEEEYPKVKEQRNQLKRMCFDSLQQLKEIAEWQRGQQKAQQVFFETEQAEALQQGQLLIESANDAVRVAESQRNTMDDLKELRQIGYPSTDASQQQDETLTTFGAIDTVKANTTIRKSRPTPIFTPPAPVHRLPEVARSPKELEGIPSTQSAQLPNQISLDEYPQAPDSPTLTALWEDYAKDPIQFISRARIVHDVVRRDKKHRKHLFKRDEKVFLFMDGMKDFWPVKRGEGKDEPQYMLHRTDLALICPHDYEYHERYLTIADGQLFSDVGEPLHPLTHGELVLCAHSRGTTFDECFPSVLIRCVQTENGEARGWVRAQMLQGLDRAHASSFSTSFGETCLCEQSRPYQGRATVLNACRAVDDAFSLSEDDILDVAHEGRPSSKGLLCVRHPTTRQRGYVAGVNLRVLKQPFAEELAGGHDRLVELTPRYFPVASETWIGGEEMPFQVAQGQRPVRRWFSRSELPFSQDAKQAWVNGTQGTNPCNLSWTEAEARSRPMKVMDDLDNEYDDPGKYVTLADHLTIRPGDDLPRNPYGPSTGIRRARSLSVVNQREKRVLKHGPHIGFQPERTSLGDSEVSDRGYDSEPISDEAKSKVKKNSLFKKIDGTMQVIDASDEVNVHDLDIWQENGGQSSRYGNQAEGRVRCMDGSRYARGPDFVSRALSLQRRGSPEIETIGDSARSATGASTDVHNPGLPPHTGADNQALTEIIKDMGLGYALVYGLQSDSSPTESSHPQLTAKIRFELETHEAVGLVIEENGDLIAHRVPTEGSVQDDSAGPAVMFVAPHDLDWSSPYLQSANSRYGKAVLMRRSSRVDGWHCYFVDKGMRGDLGVGDLKLLPVQEWPTLMSFRKALAQKQQPLAGPAKENQAVRTDHAAIESASERPEIKEAHPSYRKGQWEGLFPVTRTQAKDDPSLVRVDAGDWVYQWQDSTKDHYQCEVFSSGERGWIAKSHVDTDPASLVFPYYPVKRDLGFHENSVIVLKRKIEAGLVFCGLSDKSKRWLYSGELPFDLDNIQMVTLFDLVKYGYLQMDDEETLDDEVETKKMRRETEVQPTMADQPTQETQNQRLQPNPVSVEAPVSPEPPRARPSAMHHQDSSVSQLAAQAYPSPALTEDGNIGLGIRGVPLDVQGTTERGAFGEPRNNTTHGRSENTWGFHNIITTADTPPMESDTPAEPSESALEARPASEEDGHSSDSTEQSIEGDVIDVVPYPDYKEVKDATKTRPDTVQGSTATESAPVSVAEAGDEEEIKDEGVKFNNIRAVPCFQDPFGDLRIDEAHNQPIGFGFLRDEPSRDGQPQSEAPPPPAREQDILHHHDAVEQPAPAFKRMFSGLSGQQSPSKRSPTTTRPFRLQRDKPSGSLKSRLDKGLPRRILIPKTRKTGMNPSGPTGIRHKHPPLNAILNERYSPRTWAGMSPRRRRLVEMHYKAYLKHLEREGLRLNHEEDRLPPLEHSQNTLLKVSPLSTPGLSGTQQDASLTADGRPPSAKEHVPTIVISLISAPISASSGASFAFSRPESTLSNATSPELEPLVEQHVPEEVSSPISAPISESSNGSFRLSQPESTLSDASSPEPDSVFSPPVSALTNATSIAETPMPSPPSSARSDLARTRRDLAPSAVSPTDRRPLPSELSNSSVVSSARNSVFSPPMSALTNATSIPESPMLSPPSSTESDPVRGQGNPASPAVPRILERRVPSPLANSTGLVSPGASPLSSTNTSPSLPTIAHQLARQKQNVQPDSTASTPAIPDEPRSTARTSGASDVASSALSPVQSKPLPSPLSNSSAVKSPGASSVHSTSTPPSPHAMARTVVGEENLAPPDSTTSTPRSSDWSESAVSTPGGSAWTDSASSTSRGSNWTDNGSSTSRDPDYTDSTTSTPRTSDIRPLLSTPLSVSESITEAAAAPNGSSTSLWRHLPEPLLLHLIGFTLWIPQVYDGLTSLWKADYTHALLSGLSAWIFAVAYFVISAAYPSIYRTSRNLLSNYRLPPFDKKAVGQTVYLAGLIYLGLGMYYAREQWLGANGLDRGVRLVRSQRATYNGGGWEWGPWEALKGMMLDSA</sequence>
<feature type="compositionally biased region" description="Polar residues" evidence="2">
    <location>
        <begin position="1551"/>
        <end position="1573"/>
    </location>
</feature>
<feature type="compositionally biased region" description="Polar residues" evidence="2">
    <location>
        <begin position="2137"/>
        <end position="2150"/>
    </location>
</feature>
<feature type="region of interest" description="Disordered" evidence="2">
    <location>
        <begin position="1941"/>
        <end position="2291"/>
    </location>
</feature>
<feature type="region of interest" description="Disordered" evidence="2">
    <location>
        <begin position="1869"/>
        <end position="1896"/>
    </location>
</feature>
<feature type="compositionally biased region" description="Polar residues" evidence="2">
    <location>
        <begin position="1869"/>
        <end position="1885"/>
    </location>
</feature>
<feature type="compositionally biased region" description="Polar residues" evidence="2">
    <location>
        <begin position="556"/>
        <end position="568"/>
    </location>
</feature>
<feature type="region of interest" description="Disordered" evidence="2">
    <location>
        <begin position="1541"/>
        <end position="1657"/>
    </location>
</feature>
<accession>A0AAN8EHE8</accession>
<feature type="compositionally biased region" description="Low complexity" evidence="2">
    <location>
        <begin position="1947"/>
        <end position="1960"/>
    </location>
</feature>
<evidence type="ECO:0000313" key="5">
    <source>
        <dbReference type="Proteomes" id="UP001316803"/>
    </source>
</evidence>
<feature type="compositionally biased region" description="Polar residues" evidence="2">
    <location>
        <begin position="1635"/>
        <end position="1646"/>
    </location>
</feature>
<feature type="compositionally biased region" description="Basic and acidic residues" evidence="2">
    <location>
        <begin position="1761"/>
        <end position="1778"/>
    </location>
</feature>
<dbReference type="PANTHER" id="PTHR24216">
    <property type="entry name" value="PAXILLIN-RELATED"/>
    <property type="match status" value="1"/>
</dbReference>
<feature type="transmembrane region" description="Helical" evidence="3">
    <location>
        <begin position="2325"/>
        <end position="2343"/>
    </location>
</feature>
<evidence type="ECO:0000256" key="3">
    <source>
        <dbReference type="SAM" id="Phobius"/>
    </source>
</evidence>
<dbReference type="EMBL" id="JAKLMC020000033">
    <property type="protein sequence ID" value="KAK5949665.1"/>
    <property type="molecule type" value="Genomic_DNA"/>
</dbReference>
<dbReference type="Proteomes" id="UP001316803">
    <property type="component" value="Unassembled WGS sequence"/>
</dbReference>
<feature type="transmembrane region" description="Helical" evidence="3">
    <location>
        <begin position="2355"/>
        <end position="2378"/>
    </location>
</feature>
<feature type="compositionally biased region" description="Low complexity" evidence="2">
    <location>
        <begin position="2277"/>
        <end position="2286"/>
    </location>
</feature>
<feature type="region of interest" description="Disordered" evidence="2">
    <location>
        <begin position="317"/>
        <end position="346"/>
    </location>
</feature>
<feature type="compositionally biased region" description="Acidic residues" evidence="2">
    <location>
        <begin position="99"/>
        <end position="120"/>
    </location>
</feature>
<dbReference type="PANTHER" id="PTHR24216:SF65">
    <property type="entry name" value="PAXILLIN-LIKE PROTEIN 1"/>
    <property type="match status" value="1"/>
</dbReference>
<evidence type="ECO:0000256" key="2">
    <source>
        <dbReference type="SAM" id="MobiDB-lite"/>
    </source>
</evidence>
<feature type="compositionally biased region" description="Polar residues" evidence="2">
    <location>
        <begin position="2160"/>
        <end position="2178"/>
    </location>
</feature>
<feature type="compositionally biased region" description="Polar residues" evidence="2">
    <location>
        <begin position="1090"/>
        <end position="1099"/>
    </location>
</feature>
<feature type="region of interest" description="Disordered" evidence="2">
    <location>
        <begin position="549"/>
        <end position="573"/>
    </location>
</feature>
<feature type="compositionally biased region" description="Low complexity" evidence="2">
    <location>
        <begin position="2224"/>
        <end position="2238"/>
    </location>
</feature>
<feature type="coiled-coil region" evidence="1">
    <location>
        <begin position="382"/>
        <end position="427"/>
    </location>
</feature>
<feature type="compositionally biased region" description="Basic residues" evidence="2">
    <location>
        <begin position="17"/>
        <end position="31"/>
    </location>
</feature>
<organism evidence="4 5">
    <name type="scientific">Knufia fluminis</name>
    <dbReference type="NCBI Taxonomy" id="191047"/>
    <lineage>
        <taxon>Eukaryota</taxon>
        <taxon>Fungi</taxon>
        <taxon>Dikarya</taxon>
        <taxon>Ascomycota</taxon>
        <taxon>Pezizomycotina</taxon>
        <taxon>Eurotiomycetes</taxon>
        <taxon>Chaetothyriomycetidae</taxon>
        <taxon>Chaetothyriales</taxon>
        <taxon>Trichomeriaceae</taxon>
        <taxon>Knufia</taxon>
    </lineage>
</organism>
<keyword evidence="3" id="KW-0812">Transmembrane</keyword>
<feature type="compositionally biased region" description="Polar residues" evidence="2">
    <location>
        <begin position="1742"/>
        <end position="1757"/>
    </location>
</feature>
<feature type="compositionally biased region" description="Polar residues" evidence="2">
    <location>
        <begin position="1961"/>
        <end position="1977"/>
    </location>
</feature>
<feature type="transmembrane region" description="Helical" evidence="3">
    <location>
        <begin position="2398"/>
        <end position="2418"/>
    </location>
</feature>
<feature type="compositionally biased region" description="Basic and acidic residues" evidence="2">
    <location>
        <begin position="1594"/>
        <end position="1604"/>
    </location>
</feature>
<evidence type="ECO:0000313" key="4">
    <source>
        <dbReference type="EMBL" id="KAK5949665.1"/>
    </source>
</evidence>
<feature type="compositionally biased region" description="Polar residues" evidence="2">
    <location>
        <begin position="327"/>
        <end position="345"/>
    </location>
</feature>
<reference evidence="4 5" key="1">
    <citation type="submission" date="2022-12" db="EMBL/GenBank/DDBJ databases">
        <title>Genomic features and morphological characterization of a novel Knufia sp. strain isolated from spacecraft assembly facility.</title>
        <authorList>
            <person name="Teixeira M."/>
            <person name="Chander A.M."/>
            <person name="Stajich J.E."/>
            <person name="Venkateswaran K."/>
        </authorList>
    </citation>
    <scope>NUCLEOTIDE SEQUENCE [LARGE SCALE GENOMIC DNA]</scope>
    <source>
        <strain evidence="4 5">FJI-L2-BK-P2</strain>
    </source>
</reference>
<feature type="compositionally biased region" description="Low complexity" evidence="2">
    <location>
        <begin position="2036"/>
        <end position="2053"/>
    </location>
</feature>
<feature type="region of interest" description="Disordered" evidence="2">
    <location>
        <begin position="1692"/>
        <end position="1718"/>
    </location>
</feature>
<feature type="compositionally biased region" description="Polar residues" evidence="2">
    <location>
        <begin position="2240"/>
        <end position="2267"/>
    </location>
</feature>
<protein>
    <submittedName>
        <fullName evidence="4">Uncharacterized protein</fullName>
    </submittedName>
</protein>
<feature type="compositionally biased region" description="Basic and acidic residues" evidence="2">
    <location>
        <begin position="1622"/>
        <end position="1634"/>
    </location>
</feature>
<feature type="compositionally biased region" description="Polar residues" evidence="2">
    <location>
        <begin position="1"/>
        <end position="14"/>
    </location>
</feature>
<keyword evidence="3" id="KW-0472">Membrane</keyword>
<feature type="compositionally biased region" description="Basic and acidic residues" evidence="2">
    <location>
        <begin position="987"/>
        <end position="1000"/>
    </location>
</feature>
<feature type="region of interest" description="Disordered" evidence="2">
    <location>
        <begin position="969"/>
        <end position="1000"/>
    </location>
</feature>
<name>A0AAN8EHE8_9EURO</name>
<evidence type="ECO:0000256" key="1">
    <source>
        <dbReference type="SAM" id="Coils"/>
    </source>
</evidence>
<feature type="compositionally biased region" description="Polar residues" evidence="2">
    <location>
        <begin position="66"/>
        <end position="79"/>
    </location>
</feature>
<gene>
    <name evidence="4" type="ORF">OHC33_009262</name>
</gene>
<keyword evidence="5" id="KW-1185">Reference proteome</keyword>
<feature type="region of interest" description="Disordered" evidence="2">
    <location>
        <begin position="1082"/>
        <end position="1111"/>
    </location>
</feature>
<proteinExistence type="predicted"/>
<feature type="region of interest" description="Disordered" evidence="2">
    <location>
        <begin position="1456"/>
        <end position="1512"/>
    </location>
</feature>
<feature type="compositionally biased region" description="Low complexity" evidence="2">
    <location>
        <begin position="2117"/>
        <end position="2130"/>
    </location>
</feature>